<dbReference type="eggNOG" id="KOG0675">
    <property type="taxonomic scope" value="Eukaryota"/>
</dbReference>
<dbReference type="GO" id="GO:0005789">
    <property type="term" value="C:endoplasmic reticulum membrane"/>
    <property type="evidence" value="ECO:0007669"/>
    <property type="project" value="TreeGrafter"/>
</dbReference>
<feature type="signal peptide" evidence="6">
    <location>
        <begin position="1"/>
        <end position="15"/>
    </location>
</feature>
<organism evidence="7 8">
    <name type="scientific">Candida tropicalis (strain ATCC MYA-3404 / T1)</name>
    <name type="common">Yeast</name>
    <dbReference type="NCBI Taxonomy" id="294747"/>
    <lineage>
        <taxon>Eukaryota</taxon>
        <taxon>Fungi</taxon>
        <taxon>Dikarya</taxon>
        <taxon>Ascomycota</taxon>
        <taxon>Saccharomycotina</taxon>
        <taxon>Pichiomycetes</taxon>
        <taxon>Debaryomycetaceae</taxon>
        <taxon>Candida/Lodderomyces clade</taxon>
        <taxon>Candida</taxon>
    </lineage>
</organism>
<evidence type="ECO:0000313" key="7">
    <source>
        <dbReference type="EMBL" id="EER35567.1"/>
    </source>
</evidence>
<keyword evidence="5" id="KW-0812">Transmembrane</keyword>
<keyword evidence="5" id="KW-0472">Membrane</keyword>
<keyword evidence="5" id="KW-1133">Transmembrane helix</keyword>
<dbReference type="VEuPathDB" id="FungiDB:CTRG_00306"/>
<dbReference type="Gene3D" id="2.60.120.200">
    <property type="match status" value="1"/>
</dbReference>
<protein>
    <recommendedName>
        <fullName evidence="9">L-type lectin-like domain-containing protein</fullName>
    </recommendedName>
</protein>
<keyword evidence="8" id="KW-1185">Reference proteome</keyword>
<dbReference type="GO" id="GO:0005509">
    <property type="term" value="F:calcium ion binding"/>
    <property type="evidence" value="ECO:0007669"/>
    <property type="project" value="InterPro"/>
</dbReference>
<dbReference type="InterPro" id="IPR001580">
    <property type="entry name" value="Calret/calnex"/>
</dbReference>
<keyword evidence="4" id="KW-1015">Disulfide bond</keyword>
<evidence type="ECO:0000256" key="2">
    <source>
        <dbReference type="ARBA" id="ARBA00010983"/>
    </source>
</evidence>
<dbReference type="PANTHER" id="PTHR11073:SF1">
    <property type="entry name" value="CALNEXIN 14D-RELATED"/>
    <property type="match status" value="1"/>
</dbReference>
<dbReference type="HOGENOM" id="CLU_849915_0_0_1"/>
<evidence type="ECO:0000256" key="5">
    <source>
        <dbReference type="RuleBase" id="RU362126"/>
    </source>
</evidence>
<evidence type="ECO:0000313" key="8">
    <source>
        <dbReference type="Proteomes" id="UP000002037"/>
    </source>
</evidence>
<dbReference type="GO" id="GO:0006457">
    <property type="term" value="P:protein folding"/>
    <property type="evidence" value="ECO:0007669"/>
    <property type="project" value="InterPro"/>
</dbReference>
<dbReference type="KEGG" id="ctp:CTRG_00306"/>
<keyword evidence="3 5" id="KW-0256">Endoplasmic reticulum</keyword>
<sequence length="327" mass="37578">MRIYLFSFLIPFVFSLEYQLFDTSQLSPSSFFEQFDYETLKSSPWELSKSKKFDEGRKEMMAYEGEWELKDSDSKVARGLDGDKSLTMMSRARHHAITRFLDKEVSGTNGVFVVQYEVKFENSIDCSGSYIKLFSAESPEDLSFDSYEVMFGPDICSTSNSIKMLLHDGDVSLKHPPMARKDELSNLYTLIIDNGKLSIRINGQVAKAGNITNPRFVKNSSKFTNIEPITAIGFELWSMDAGISFNNIYVGNSIEEAELIGNSTWKPKYELEVVQKREYRNNLKIKHPPAPPPKSFDDLIEEEKIDFLSYWYLIFPLIFIAIFFASR</sequence>
<gene>
    <name evidence="7" type="ORF">CTRG_00306</name>
</gene>
<dbReference type="RefSeq" id="XP_002545525.1">
    <property type="nucleotide sequence ID" value="XM_002545479.1"/>
</dbReference>
<keyword evidence="6" id="KW-0732">Signal</keyword>
<feature type="chain" id="PRO_5013107615" description="L-type lectin-like domain-containing protein" evidence="6">
    <location>
        <begin position="16"/>
        <end position="327"/>
    </location>
</feature>
<feature type="disulfide bond" evidence="4">
    <location>
        <begin position="126"/>
        <end position="156"/>
    </location>
</feature>
<comment type="subcellular location">
    <subcellularLocation>
        <location evidence="1">Endoplasmic reticulum</location>
    </subcellularLocation>
</comment>
<evidence type="ECO:0008006" key="9">
    <source>
        <dbReference type="Google" id="ProtNLM"/>
    </source>
</evidence>
<dbReference type="EMBL" id="GG692395">
    <property type="protein sequence ID" value="EER35567.1"/>
    <property type="molecule type" value="Genomic_DNA"/>
</dbReference>
<evidence type="ECO:0000256" key="1">
    <source>
        <dbReference type="ARBA" id="ARBA00004240"/>
    </source>
</evidence>
<dbReference type="GO" id="GO:0051082">
    <property type="term" value="F:unfolded protein binding"/>
    <property type="evidence" value="ECO:0007669"/>
    <property type="project" value="InterPro"/>
</dbReference>
<proteinExistence type="inferred from homology"/>
<dbReference type="GO" id="GO:0036503">
    <property type="term" value="P:ERAD pathway"/>
    <property type="evidence" value="ECO:0007669"/>
    <property type="project" value="TreeGrafter"/>
</dbReference>
<dbReference type="GeneID" id="8297236"/>
<dbReference type="Pfam" id="PF00262">
    <property type="entry name" value="Calreticulin"/>
    <property type="match status" value="1"/>
</dbReference>
<evidence type="ECO:0000256" key="3">
    <source>
        <dbReference type="ARBA" id="ARBA00022824"/>
    </source>
</evidence>
<evidence type="ECO:0000256" key="4">
    <source>
        <dbReference type="PIRSR" id="PIRSR601580-3"/>
    </source>
</evidence>
<dbReference type="Proteomes" id="UP000002037">
    <property type="component" value="Unassembled WGS sequence"/>
</dbReference>
<comment type="similarity">
    <text evidence="2 5">Belongs to the calreticulin family.</text>
</comment>
<name>C5M2L7_CANTT</name>
<dbReference type="OrthoDB" id="1938156at2759"/>
<dbReference type="InterPro" id="IPR013320">
    <property type="entry name" value="ConA-like_dom_sf"/>
</dbReference>
<accession>C5M2L7</accession>
<reference evidence="7 8" key="1">
    <citation type="journal article" date="2009" name="Nature">
        <title>Evolution of pathogenicity and sexual reproduction in eight Candida genomes.</title>
        <authorList>
            <person name="Butler G."/>
            <person name="Rasmussen M.D."/>
            <person name="Lin M.F."/>
            <person name="Santos M.A."/>
            <person name="Sakthikumar S."/>
            <person name="Munro C.A."/>
            <person name="Rheinbay E."/>
            <person name="Grabherr M."/>
            <person name="Forche A."/>
            <person name="Reedy J.L."/>
            <person name="Agrafioti I."/>
            <person name="Arnaud M.B."/>
            <person name="Bates S."/>
            <person name="Brown A.J."/>
            <person name="Brunke S."/>
            <person name="Costanzo M.C."/>
            <person name="Fitzpatrick D.A."/>
            <person name="de Groot P.W."/>
            <person name="Harris D."/>
            <person name="Hoyer L.L."/>
            <person name="Hube B."/>
            <person name="Klis F.M."/>
            <person name="Kodira C."/>
            <person name="Lennard N."/>
            <person name="Logue M.E."/>
            <person name="Martin R."/>
            <person name="Neiman A.M."/>
            <person name="Nikolaou E."/>
            <person name="Quail M.A."/>
            <person name="Quinn J."/>
            <person name="Santos M.C."/>
            <person name="Schmitzberger F.F."/>
            <person name="Sherlock G."/>
            <person name="Shah P."/>
            <person name="Silverstein K.A."/>
            <person name="Skrzypek M.S."/>
            <person name="Soll D."/>
            <person name="Staggs R."/>
            <person name="Stansfield I."/>
            <person name="Stumpf M.P."/>
            <person name="Sudbery P.E."/>
            <person name="Srikantha T."/>
            <person name="Zeng Q."/>
            <person name="Berman J."/>
            <person name="Berriman M."/>
            <person name="Heitman J."/>
            <person name="Gow N.A."/>
            <person name="Lorenz M.C."/>
            <person name="Birren B.W."/>
            <person name="Kellis M."/>
            <person name="Cuomo C.A."/>
        </authorList>
    </citation>
    <scope>NUCLEOTIDE SEQUENCE [LARGE SCALE GENOMIC DNA]</scope>
    <source>
        <strain evidence="8">ATCC MYA-3404 / T1</strain>
    </source>
</reference>
<evidence type="ECO:0000256" key="6">
    <source>
        <dbReference type="SAM" id="SignalP"/>
    </source>
</evidence>
<dbReference type="STRING" id="294747.C5M2L7"/>
<keyword evidence="5" id="KW-0143">Chaperone</keyword>
<dbReference type="AlphaFoldDB" id="C5M2L7"/>
<dbReference type="PANTHER" id="PTHR11073">
    <property type="entry name" value="CALRETICULIN AND CALNEXIN"/>
    <property type="match status" value="1"/>
</dbReference>
<dbReference type="SUPFAM" id="SSF49899">
    <property type="entry name" value="Concanavalin A-like lectins/glucanases"/>
    <property type="match status" value="1"/>
</dbReference>
<feature type="transmembrane region" description="Helical" evidence="5">
    <location>
        <begin position="307"/>
        <end position="325"/>
    </location>
</feature>